<dbReference type="PANTHER" id="PTHR43415">
    <property type="entry name" value="SPERMIDINE N(1)-ACETYLTRANSFERASE"/>
    <property type="match status" value="1"/>
</dbReference>
<dbReference type="PROSITE" id="PS51186">
    <property type="entry name" value="GNAT"/>
    <property type="match status" value="1"/>
</dbReference>
<dbReference type="Pfam" id="PF13302">
    <property type="entry name" value="Acetyltransf_3"/>
    <property type="match status" value="1"/>
</dbReference>
<reference evidence="2" key="1">
    <citation type="journal article" date="2014" name="Front. Microbiol.">
        <title>High frequency of phylogenetically diverse reductive dehalogenase-homologous genes in deep subseafloor sedimentary metagenomes.</title>
        <authorList>
            <person name="Kawai M."/>
            <person name="Futagami T."/>
            <person name="Toyoda A."/>
            <person name="Takaki Y."/>
            <person name="Nishi S."/>
            <person name="Hori S."/>
            <person name="Arai W."/>
            <person name="Tsubouchi T."/>
            <person name="Morono Y."/>
            <person name="Uchiyama I."/>
            <person name="Ito T."/>
            <person name="Fujiyama A."/>
            <person name="Inagaki F."/>
            <person name="Takami H."/>
        </authorList>
    </citation>
    <scope>NUCLEOTIDE SEQUENCE</scope>
    <source>
        <strain evidence="2">Expedition CK06-06</strain>
    </source>
</reference>
<proteinExistence type="predicted"/>
<sequence>AMYYNLREAMGEAELGITIGDRRYWGQGYGSDAVQALVRLVFREKGLRRMLLHTLEWNVRAQRCFEKAGFVPRGRVRRDGRDFLLMEKLQRLEQTARR</sequence>
<dbReference type="PANTHER" id="PTHR43415:SF3">
    <property type="entry name" value="GNAT-FAMILY ACETYLTRANSFERASE"/>
    <property type="match status" value="1"/>
</dbReference>
<gene>
    <name evidence="2" type="ORF">S01H1_75391</name>
</gene>
<organism evidence="2">
    <name type="scientific">marine sediment metagenome</name>
    <dbReference type="NCBI Taxonomy" id="412755"/>
    <lineage>
        <taxon>unclassified sequences</taxon>
        <taxon>metagenomes</taxon>
        <taxon>ecological metagenomes</taxon>
    </lineage>
</organism>
<dbReference type="EMBL" id="BARS01050507">
    <property type="protein sequence ID" value="GAG49070.1"/>
    <property type="molecule type" value="Genomic_DNA"/>
</dbReference>
<evidence type="ECO:0000259" key="1">
    <source>
        <dbReference type="PROSITE" id="PS51186"/>
    </source>
</evidence>
<dbReference type="InterPro" id="IPR016181">
    <property type="entry name" value="Acyl_CoA_acyltransferase"/>
</dbReference>
<dbReference type="SUPFAM" id="SSF55729">
    <property type="entry name" value="Acyl-CoA N-acyltransferases (Nat)"/>
    <property type="match status" value="1"/>
</dbReference>
<dbReference type="GO" id="GO:0016747">
    <property type="term" value="F:acyltransferase activity, transferring groups other than amino-acyl groups"/>
    <property type="evidence" value="ECO:0007669"/>
    <property type="project" value="InterPro"/>
</dbReference>
<name>X0Y099_9ZZZZ</name>
<accession>X0Y099</accession>
<dbReference type="AlphaFoldDB" id="X0Y099"/>
<dbReference type="InterPro" id="IPR000182">
    <property type="entry name" value="GNAT_dom"/>
</dbReference>
<comment type="caution">
    <text evidence="2">The sequence shown here is derived from an EMBL/GenBank/DDBJ whole genome shotgun (WGS) entry which is preliminary data.</text>
</comment>
<evidence type="ECO:0000313" key="2">
    <source>
        <dbReference type="EMBL" id="GAG49070.1"/>
    </source>
</evidence>
<protein>
    <recommendedName>
        <fullName evidence="1">N-acetyltransferase domain-containing protein</fullName>
    </recommendedName>
</protein>
<feature type="domain" description="N-acetyltransferase" evidence="1">
    <location>
        <begin position="1"/>
        <end position="91"/>
    </location>
</feature>
<dbReference type="Gene3D" id="3.40.630.30">
    <property type="match status" value="1"/>
</dbReference>
<feature type="non-terminal residue" evidence="2">
    <location>
        <position position="1"/>
    </location>
</feature>